<dbReference type="PANTHER" id="PTHR30365:SF0">
    <property type="entry name" value="CYTOCHROME BD-I UBIQUINOL OXIDASE SUBUNIT 1"/>
    <property type="match status" value="1"/>
</dbReference>
<organism evidence="14 15">
    <name type="scientific">Geobacter pickeringii</name>
    <dbReference type="NCBI Taxonomy" id="345632"/>
    <lineage>
        <taxon>Bacteria</taxon>
        <taxon>Pseudomonadati</taxon>
        <taxon>Thermodesulfobacteriota</taxon>
        <taxon>Desulfuromonadia</taxon>
        <taxon>Geobacterales</taxon>
        <taxon>Geobacteraceae</taxon>
        <taxon>Geobacter</taxon>
    </lineage>
</organism>
<dbReference type="GO" id="GO:0070069">
    <property type="term" value="C:cytochrome complex"/>
    <property type="evidence" value="ECO:0007669"/>
    <property type="project" value="UniProtKB-UniRule"/>
</dbReference>
<evidence type="ECO:0000256" key="6">
    <source>
        <dbReference type="ARBA" id="ARBA00022617"/>
    </source>
</evidence>
<dbReference type="InterPro" id="IPR002585">
    <property type="entry name" value="Cyt-d_ubiquinol_oxidase_su_1"/>
</dbReference>
<feature type="transmembrane region" description="Helical" evidence="13">
    <location>
        <begin position="185"/>
        <end position="205"/>
    </location>
</feature>
<dbReference type="KEGG" id="gpi:GPICK_07305"/>
<keyword evidence="12 13" id="KW-0472">Membrane</keyword>
<gene>
    <name evidence="14" type="ORF">GPICK_07305</name>
</gene>
<dbReference type="PIRSF" id="PIRSF006446">
    <property type="entry name" value="Cyt_quinol_oxidase_1"/>
    <property type="match status" value="1"/>
</dbReference>
<feature type="transmembrane region" description="Helical" evidence="13">
    <location>
        <begin position="217"/>
        <end position="235"/>
    </location>
</feature>
<accession>A0A0B5B9E4</accession>
<evidence type="ECO:0000256" key="8">
    <source>
        <dbReference type="ARBA" id="ARBA00022723"/>
    </source>
</evidence>
<dbReference type="GO" id="GO:0020037">
    <property type="term" value="F:heme binding"/>
    <property type="evidence" value="ECO:0007669"/>
    <property type="project" value="TreeGrafter"/>
</dbReference>
<keyword evidence="9 13" id="KW-0249">Electron transport</keyword>
<keyword evidence="7 13" id="KW-0812">Transmembrane</keyword>
<evidence type="ECO:0000256" key="1">
    <source>
        <dbReference type="ARBA" id="ARBA00004429"/>
    </source>
</evidence>
<reference evidence="14 15" key="1">
    <citation type="journal article" date="2015" name="Genome Announc.">
        <title>Complete Genome of Geobacter pickeringii G13T, a Metal-Reducing Isolate from Sedimentary Kaolin Deposits.</title>
        <authorList>
            <person name="Badalamenti J.P."/>
            <person name="Bond D.R."/>
        </authorList>
    </citation>
    <scope>NUCLEOTIDE SEQUENCE [LARGE SCALE GENOMIC DNA]</scope>
    <source>
        <strain evidence="14 15">G13</strain>
    </source>
</reference>
<feature type="transmembrane region" description="Helical" evidence="13">
    <location>
        <begin position="404"/>
        <end position="427"/>
    </location>
</feature>
<feature type="transmembrane region" description="Helical" evidence="13">
    <location>
        <begin position="320"/>
        <end position="342"/>
    </location>
</feature>
<feature type="transmembrane region" description="Helical" evidence="13">
    <location>
        <begin position="16"/>
        <end position="36"/>
    </location>
</feature>
<keyword evidence="10 13" id="KW-1133">Transmembrane helix</keyword>
<feature type="transmembrane region" description="Helical" evidence="13">
    <location>
        <begin position="354"/>
        <end position="376"/>
    </location>
</feature>
<sequence length="450" mass="50073">MDVLSLSRLQFAVTCMFHFIFVPLTLGLSILTAYMETRYVISGDETWLKMTKFWGKLFLINFSLGVVTGITMEFQFGMNWAEYSKYVGDIFGAPLAIEATVAFFMESVFIGVWIFGWNKVSKSFHAVSIWLVAIATNLSGLWILLANGWMQHPVGYVLRNGRAEMVDFLAMVTNPYGVLKFGHQIVSGYTVAAFFVMGISAWHLLRKNQPKFFTRSFKLAAVFGLVSAILVGVIGDFHAVEVAKTQPTKFAAMESVWETKKGVGMNLILLPDEKRECNAIERLCIPNMVSLLAFHQPDAEIKGLKEFPRELRPPVTLTYLSFRAMVGLGTLFILLSLVAVFLSRTGRLANYPLFLRILVYAIPLPYIANQLGWVVAEVGRQPWIVYGVLKTSDGVSKSITSAQVFGSLAGFTLLYGFLGVIDIYLLIKYARKGPDDDLSGIIKPASVRGA</sequence>
<dbReference type="HOGENOM" id="CLU_030555_3_1_7"/>
<dbReference type="OrthoDB" id="9807042at2"/>
<evidence type="ECO:0000256" key="10">
    <source>
        <dbReference type="ARBA" id="ARBA00022989"/>
    </source>
</evidence>
<evidence type="ECO:0000256" key="4">
    <source>
        <dbReference type="ARBA" id="ARBA00022475"/>
    </source>
</evidence>
<dbReference type="Proteomes" id="UP000057609">
    <property type="component" value="Chromosome"/>
</dbReference>
<keyword evidence="8 13" id="KW-0479">Metal-binding</keyword>
<protein>
    <submittedName>
        <fullName evidence="14">Cytochrome D ubiquinol oxidase subunit I</fullName>
    </submittedName>
</protein>
<keyword evidence="3 13" id="KW-0813">Transport</keyword>
<dbReference type="EMBL" id="CP009788">
    <property type="protein sequence ID" value="AJE03187.1"/>
    <property type="molecule type" value="Genomic_DNA"/>
</dbReference>
<dbReference type="GO" id="GO:0016682">
    <property type="term" value="F:oxidoreductase activity, acting on diphenols and related substances as donors, oxygen as acceptor"/>
    <property type="evidence" value="ECO:0007669"/>
    <property type="project" value="TreeGrafter"/>
</dbReference>
<dbReference type="PANTHER" id="PTHR30365">
    <property type="entry name" value="CYTOCHROME D UBIQUINOL OXIDASE"/>
    <property type="match status" value="1"/>
</dbReference>
<evidence type="ECO:0000256" key="11">
    <source>
        <dbReference type="ARBA" id="ARBA00023004"/>
    </source>
</evidence>
<evidence type="ECO:0000256" key="9">
    <source>
        <dbReference type="ARBA" id="ARBA00022982"/>
    </source>
</evidence>
<evidence type="ECO:0000256" key="7">
    <source>
        <dbReference type="ARBA" id="ARBA00022692"/>
    </source>
</evidence>
<evidence type="ECO:0000256" key="5">
    <source>
        <dbReference type="ARBA" id="ARBA00022519"/>
    </source>
</evidence>
<dbReference type="GO" id="GO:0019646">
    <property type="term" value="P:aerobic electron transport chain"/>
    <property type="evidence" value="ECO:0007669"/>
    <property type="project" value="InterPro"/>
</dbReference>
<evidence type="ECO:0000256" key="2">
    <source>
        <dbReference type="ARBA" id="ARBA00009819"/>
    </source>
</evidence>
<dbReference type="AlphaFoldDB" id="A0A0B5B9E4"/>
<evidence type="ECO:0000256" key="3">
    <source>
        <dbReference type="ARBA" id="ARBA00022448"/>
    </source>
</evidence>
<feature type="transmembrane region" description="Helical" evidence="13">
    <location>
        <begin position="90"/>
        <end position="115"/>
    </location>
</feature>
<feature type="transmembrane region" description="Helical" evidence="13">
    <location>
        <begin position="57"/>
        <end position="78"/>
    </location>
</feature>
<dbReference type="GO" id="GO:0005886">
    <property type="term" value="C:plasma membrane"/>
    <property type="evidence" value="ECO:0007669"/>
    <property type="project" value="UniProtKB-SubCell"/>
</dbReference>
<evidence type="ECO:0000313" key="15">
    <source>
        <dbReference type="Proteomes" id="UP000057609"/>
    </source>
</evidence>
<dbReference type="GO" id="GO:0046872">
    <property type="term" value="F:metal ion binding"/>
    <property type="evidence" value="ECO:0007669"/>
    <property type="project" value="UniProtKB-UniRule"/>
</dbReference>
<evidence type="ECO:0000256" key="12">
    <source>
        <dbReference type="ARBA" id="ARBA00023136"/>
    </source>
</evidence>
<keyword evidence="4 13" id="KW-1003">Cell membrane</keyword>
<comment type="similarity">
    <text evidence="2 13">Belongs to the cytochrome ubiquinol oxidase subunit 1 family.</text>
</comment>
<dbReference type="GO" id="GO:0009055">
    <property type="term" value="F:electron transfer activity"/>
    <property type="evidence" value="ECO:0007669"/>
    <property type="project" value="UniProtKB-UniRule"/>
</dbReference>
<dbReference type="RefSeq" id="WP_039741757.1">
    <property type="nucleotide sequence ID" value="NZ_CP009788.1"/>
</dbReference>
<keyword evidence="6 13" id="KW-0349">Heme</keyword>
<dbReference type="STRING" id="345632.GPICK_07305"/>
<keyword evidence="15" id="KW-1185">Reference proteome</keyword>
<comment type="subcellular location">
    <subcellularLocation>
        <location evidence="1">Cell inner membrane</location>
        <topology evidence="1">Multi-pass membrane protein</topology>
    </subcellularLocation>
</comment>
<proteinExistence type="inferred from homology"/>
<keyword evidence="5" id="KW-0997">Cell inner membrane</keyword>
<evidence type="ECO:0000313" key="14">
    <source>
        <dbReference type="EMBL" id="AJE03187.1"/>
    </source>
</evidence>
<name>A0A0B5B9E4_9BACT</name>
<evidence type="ECO:0000256" key="13">
    <source>
        <dbReference type="PIRNR" id="PIRNR006446"/>
    </source>
</evidence>
<dbReference type="Pfam" id="PF01654">
    <property type="entry name" value="Cyt_bd_oxida_I"/>
    <property type="match status" value="1"/>
</dbReference>
<keyword evidence="11 13" id="KW-0408">Iron</keyword>
<feature type="transmembrane region" description="Helical" evidence="13">
    <location>
        <begin position="127"/>
        <end position="150"/>
    </location>
</feature>